<proteinExistence type="predicted"/>
<keyword evidence="1" id="KW-1133">Transmembrane helix</keyword>
<evidence type="ECO:0000313" key="3">
    <source>
        <dbReference type="Proteomes" id="UP000230833"/>
    </source>
</evidence>
<dbReference type="EMBL" id="PCYL01000029">
    <property type="protein sequence ID" value="PIR46728.1"/>
    <property type="molecule type" value="Genomic_DNA"/>
</dbReference>
<protein>
    <submittedName>
        <fullName evidence="2">Uncharacterized protein</fullName>
    </submittedName>
</protein>
<sequence>MAMPKTKKEMEELRMKQAKIALDKQRKLEKEQQDFDNDPFWQFAVHNVWWIVTLATLIGFLVFSSF</sequence>
<gene>
    <name evidence="2" type="ORF">COV07_02580</name>
</gene>
<feature type="transmembrane region" description="Helical" evidence="1">
    <location>
        <begin position="40"/>
        <end position="63"/>
    </location>
</feature>
<dbReference type="AlphaFoldDB" id="A0A2H0RJQ8"/>
<keyword evidence="1" id="KW-0472">Membrane</keyword>
<comment type="caution">
    <text evidence="2">The sequence shown here is derived from an EMBL/GenBank/DDBJ whole genome shotgun (WGS) entry which is preliminary data.</text>
</comment>
<name>A0A2H0RJQ8_9BACT</name>
<dbReference type="Proteomes" id="UP000230833">
    <property type="component" value="Unassembled WGS sequence"/>
</dbReference>
<reference evidence="2 3" key="1">
    <citation type="submission" date="2017-09" db="EMBL/GenBank/DDBJ databases">
        <title>Depth-based differentiation of microbial function through sediment-hosted aquifers and enrichment of novel symbionts in the deep terrestrial subsurface.</title>
        <authorList>
            <person name="Probst A.J."/>
            <person name="Ladd B."/>
            <person name="Jarett J.K."/>
            <person name="Geller-Mcgrath D.E."/>
            <person name="Sieber C.M."/>
            <person name="Emerson J.B."/>
            <person name="Anantharaman K."/>
            <person name="Thomas B.C."/>
            <person name="Malmstrom R."/>
            <person name="Stieglmeier M."/>
            <person name="Klingl A."/>
            <person name="Woyke T."/>
            <person name="Ryan C.M."/>
            <person name="Banfield J.F."/>
        </authorList>
    </citation>
    <scope>NUCLEOTIDE SEQUENCE [LARGE SCALE GENOMIC DNA]</scope>
    <source>
        <strain evidence="2">CG10_big_fil_rev_8_21_14_0_10_45_14</strain>
    </source>
</reference>
<accession>A0A2H0RJQ8</accession>
<evidence type="ECO:0000313" key="2">
    <source>
        <dbReference type="EMBL" id="PIR46728.1"/>
    </source>
</evidence>
<keyword evidence="1" id="KW-0812">Transmembrane</keyword>
<organism evidence="2 3">
    <name type="scientific">Candidatus Vogelbacteria bacterium CG10_big_fil_rev_8_21_14_0_10_45_14</name>
    <dbReference type="NCBI Taxonomy" id="1975042"/>
    <lineage>
        <taxon>Bacteria</taxon>
        <taxon>Candidatus Vogeliibacteriota</taxon>
    </lineage>
</organism>
<evidence type="ECO:0000256" key="1">
    <source>
        <dbReference type="SAM" id="Phobius"/>
    </source>
</evidence>